<organism evidence="1">
    <name type="scientific">Serratia fonticola</name>
    <dbReference type="NCBI Taxonomy" id="47917"/>
    <lineage>
        <taxon>Bacteria</taxon>
        <taxon>Pseudomonadati</taxon>
        <taxon>Pseudomonadota</taxon>
        <taxon>Gammaproteobacteria</taxon>
        <taxon>Enterobacterales</taxon>
        <taxon>Yersiniaceae</taxon>
        <taxon>Serratia</taxon>
    </lineage>
</organism>
<keyword evidence="1" id="KW-0808">Transferase</keyword>
<reference evidence="1" key="1">
    <citation type="submission" date="2019-05" db="EMBL/GenBank/DDBJ databases">
        <authorList>
            <consortium name="Pathogen Informatics"/>
        </authorList>
    </citation>
    <scope>NUCLEOTIDE SEQUENCE [LARGE SCALE GENOMIC DNA]</scope>
    <source>
        <strain evidence="1">NCTC12965</strain>
    </source>
</reference>
<dbReference type="STRING" id="47917.AV650_09540"/>
<dbReference type="InterPro" id="IPR016181">
    <property type="entry name" value="Acyl_CoA_acyltransferase"/>
</dbReference>
<dbReference type="EMBL" id="CABEEZ010000077">
    <property type="protein sequence ID" value="VTR34916.1"/>
    <property type="molecule type" value="Genomic_DNA"/>
</dbReference>
<dbReference type="AlphaFoldDB" id="A0A0F7HD77"/>
<proteinExistence type="predicted"/>
<dbReference type="PANTHER" id="PTHR43800">
    <property type="entry name" value="PEPTIDYL-LYSINE N-ACETYLTRANSFERASE YJAB"/>
    <property type="match status" value="1"/>
</dbReference>
<name>A0A0F7HD77_SERFO</name>
<evidence type="ECO:0000313" key="1">
    <source>
        <dbReference type="EMBL" id="VTR34916.1"/>
    </source>
</evidence>
<dbReference type="Pfam" id="PF00583">
    <property type="entry name" value="Acetyltransf_1"/>
    <property type="match status" value="1"/>
</dbReference>
<dbReference type="RefSeq" id="WP_024483896.1">
    <property type="nucleotide sequence ID" value="NZ_CAMISM010000031.1"/>
</dbReference>
<protein>
    <submittedName>
        <fullName evidence="1">Acetyltransferase</fullName>
    </submittedName>
</protein>
<dbReference type="GO" id="GO:0016747">
    <property type="term" value="F:acyltransferase activity, transferring groups other than amino-acyl groups"/>
    <property type="evidence" value="ECO:0007669"/>
    <property type="project" value="InterPro"/>
</dbReference>
<dbReference type="CDD" id="cd04301">
    <property type="entry name" value="NAT_SF"/>
    <property type="match status" value="1"/>
</dbReference>
<dbReference type="GeneID" id="30321281"/>
<dbReference type="PANTHER" id="PTHR43800:SF1">
    <property type="entry name" value="PEPTIDYL-LYSINE N-ACETYLTRANSFERASE YJAB"/>
    <property type="match status" value="1"/>
</dbReference>
<dbReference type="PROSITE" id="PS51186">
    <property type="entry name" value="GNAT"/>
    <property type="match status" value="1"/>
</dbReference>
<gene>
    <name evidence="1" type="ORF">NCTC12965_03710</name>
</gene>
<dbReference type="InterPro" id="IPR000182">
    <property type="entry name" value="GNAT_dom"/>
</dbReference>
<dbReference type="SUPFAM" id="SSF55729">
    <property type="entry name" value="Acyl-CoA N-acyltransferases (Nat)"/>
    <property type="match status" value="1"/>
</dbReference>
<sequence>MSLKLRLAQPQDIPQLVAVERSAAQLFRQQPELQFIAEGEVMSPQQHVDFIEQQQEWVMASPTEQIAGFIAVQPFSHSWHIAELSVAADWQRQGVGKRLIEEIAGLALHQGIQRLTLTTFVQVAWNAPYYQRLGFRTLPVARLDAYLQHLLAQEVEHGFAANSRCAMEFTLS</sequence>
<dbReference type="Gene3D" id="3.40.630.30">
    <property type="match status" value="1"/>
</dbReference>
<accession>A0A0F7HD77</accession>
<dbReference type="KEGG" id="sfw:WN53_13990"/>